<feature type="region of interest" description="Disordered" evidence="1">
    <location>
        <begin position="828"/>
        <end position="868"/>
    </location>
</feature>
<feature type="region of interest" description="Disordered" evidence="1">
    <location>
        <begin position="43"/>
        <end position="78"/>
    </location>
</feature>
<protein>
    <recommendedName>
        <fullName evidence="6">Zinc-ribbon domain-containing protein</fullName>
    </recommendedName>
</protein>
<organism evidence="4 5">
    <name type="scientific">Hevea brasiliensis</name>
    <name type="common">Para rubber tree</name>
    <name type="synonym">Siphonia brasiliensis</name>
    <dbReference type="NCBI Taxonomy" id="3981"/>
    <lineage>
        <taxon>Eukaryota</taxon>
        <taxon>Viridiplantae</taxon>
        <taxon>Streptophyta</taxon>
        <taxon>Embryophyta</taxon>
        <taxon>Tracheophyta</taxon>
        <taxon>Spermatophyta</taxon>
        <taxon>Magnoliopsida</taxon>
        <taxon>eudicotyledons</taxon>
        <taxon>Gunneridae</taxon>
        <taxon>Pentapetalae</taxon>
        <taxon>rosids</taxon>
        <taxon>fabids</taxon>
        <taxon>Malpighiales</taxon>
        <taxon>Euphorbiaceae</taxon>
        <taxon>Crotonoideae</taxon>
        <taxon>Micrandreae</taxon>
        <taxon>Hevea</taxon>
    </lineage>
</organism>
<feature type="compositionally biased region" description="Basic residues" evidence="1">
    <location>
        <begin position="363"/>
        <end position="372"/>
    </location>
</feature>
<dbReference type="Pfam" id="PF11331">
    <property type="entry name" value="Zn_ribbon_12"/>
    <property type="match status" value="1"/>
</dbReference>
<evidence type="ECO:0000313" key="5">
    <source>
        <dbReference type="Proteomes" id="UP001174677"/>
    </source>
</evidence>
<dbReference type="InterPro" id="IPR021480">
    <property type="entry name" value="Zinc_ribbon_12"/>
</dbReference>
<evidence type="ECO:0000313" key="4">
    <source>
        <dbReference type="EMBL" id="KAJ9176021.1"/>
    </source>
</evidence>
<feature type="compositionally biased region" description="Basic and acidic residues" evidence="1">
    <location>
        <begin position="251"/>
        <end position="263"/>
    </location>
</feature>
<keyword evidence="5" id="KW-1185">Reference proteome</keyword>
<evidence type="ECO:0000259" key="2">
    <source>
        <dbReference type="Pfam" id="PF11331"/>
    </source>
</evidence>
<reference evidence="4 5" key="1">
    <citation type="journal article" date="2023" name="Plant Biotechnol. J.">
        <title>Chromosome-level wild Hevea brasiliensis genome provides new tools for genomic-assisted breeding and valuable loci to elevate rubber yield.</title>
        <authorList>
            <person name="Cheng H."/>
            <person name="Song X."/>
            <person name="Hu Y."/>
            <person name="Wu T."/>
            <person name="Yang Q."/>
            <person name="An Z."/>
            <person name="Feng S."/>
            <person name="Deng Z."/>
            <person name="Wu W."/>
            <person name="Zeng X."/>
            <person name="Tu M."/>
            <person name="Wang X."/>
            <person name="Huang H."/>
        </authorList>
    </citation>
    <scope>NUCLEOTIDE SEQUENCE [LARGE SCALE GENOMIC DNA]</scope>
    <source>
        <strain evidence="4">MT/VB/25A 57/8</strain>
    </source>
</reference>
<feature type="compositionally biased region" description="Polar residues" evidence="1">
    <location>
        <begin position="193"/>
        <end position="204"/>
    </location>
</feature>
<feature type="compositionally biased region" description="Polar residues" evidence="1">
    <location>
        <begin position="266"/>
        <end position="276"/>
    </location>
</feature>
<accession>A0ABQ9M760</accession>
<dbReference type="Proteomes" id="UP001174677">
    <property type="component" value="Chromosome 8"/>
</dbReference>
<dbReference type="Pfam" id="PF22910">
    <property type="entry name" value="EDR4-like_1st"/>
    <property type="match status" value="1"/>
</dbReference>
<proteinExistence type="predicted"/>
<evidence type="ECO:0000256" key="1">
    <source>
        <dbReference type="SAM" id="MobiDB-lite"/>
    </source>
</evidence>
<feature type="compositionally biased region" description="Basic and acidic residues" evidence="1">
    <location>
        <begin position="62"/>
        <end position="78"/>
    </location>
</feature>
<feature type="domain" description="Enhanced disease resistance 4-like N-terminal" evidence="3">
    <location>
        <begin position="8"/>
        <end position="41"/>
    </location>
</feature>
<evidence type="ECO:0008006" key="6">
    <source>
        <dbReference type="Google" id="ProtNLM"/>
    </source>
</evidence>
<dbReference type="InterPro" id="IPR040244">
    <property type="entry name" value="EDR4-like"/>
</dbReference>
<dbReference type="EMBL" id="JARPOI010000008">
    <property type="protein sequence ID" value="KAJ9176021.1"/>
    <property type="molecule type" value="Genomic_DNA"/>
</dbReference>
<feature type="region of interest" description="Disordered" evidence="1">
    <location>
        <begin position="193"/>
        <end position="224"/>
    </location>
</feature>
<dbReference type="PANTHER" id="PTHR31105">
    <property type="entry name" value="EXTRA-LARGE G-PROTEIN-LIKE"/>
    <property type="match status" value="1"/>
</dbReference>
<evidence type="ECO:0000259" key="3">
    <source>
        <dbReference type="Pfam" id="PF22910"/>
    </source>
</evidence>
<comment type="caution">
    <text evidence="4">The sequence shown here is derived from an EMBL/GenBank/DDBJ whole genome shotgun (WGS) entry which is preliminary data.</text>
</comment>
<feature type="region of interest" description="Disordered" evidence="1">
    <location>
        <begin position="330"/>
        <end position="382"/>
    </location>
</feature>
<sequence>MVSGASAQIRLVRCPRCLNILPESPGVLVYKCGGCGTRLRAKAQKENAKSTTSGLPETDASEMDKLDHVSDKKEHSSLSHEIVFHSVGECSSNQNNGRDQIESSYCNGDKLTGLYLPNEDGNNVSNQNGYEDFDSEQLEDENLSNAGQKSGSDKNESGICDNEQDKVVNLSDEDQNNGSHQNESTACNIEQHGVSNEDCSSNEPSHLENGKLPKSPLSGTNSEVDVNDESLLLAAKRKVETEADANNESDSSMRRSSHGEPVDIKGSTSIATAQQPAKESISFDVFLSSPNELLEQPQESANHGSDCVMSTDAFENTDFFTPSSELSDSLIDLSKSPTTRSSRAYYDDGVSSYEGTDDQLPDRHKHSSKHAYRSAASDVRPRRERFLINSNRETHHHFRNSASILPERTRYAMKSSKLDRDELLEPTRLGHSGRNWRRLARHEYLSQPSFHGGDSLAGYESGSPSNHNEFYYNSSFPAQDKPLYAEQEKMKLLRMVYHELQDQLNKTSLNDKTNGVTWKDDYFRMNYGREVLQEEGFHNLIYPRFPGKLREDSNWSQLKKHSRSRMPFSAEATTSRHQVDHSFCCSPQEWQCTAQFPRPGLRHNKGFGRVHSHLGLYNSYGSCPSSPQWHVESQFPIHSRGTKSDEQRYRNNEVKRYSREKHHLAKRRVMPIAGAAPFITCYCCLKQLQLPVDFLLFKRRCHQLKCGACSKVLKFSLQDRTHLIPCMPSAEAPPPSEADECSDAIHQGNFTSTSHVSGPCADCVSCSDDCGRSFCKSCSTDRNSISLKPFHAIHSNDVQRNVPHVSLENIEDRRKFALNEARNKGKYPVQTYESAGPSSSTSKSKKVSSEIEELPAAGGRGRGPPLQRLMGYYSPSEMMYGWRPSVPATTSYHPEM</sequence>
<feature type="region of interest" description="Disordered" evidence="1">
    <location>
        <begin position="239"/>
        <end position="276"/>
    </location>
</feature>
<feature type="domain" description="Probable zinc-ribbon" evidence="2">
    <location>
        <begin position="673"/>
        <end position="717"/>
    </location>
</feature>
<gene>
    <name evidence="4" type="ORF">P3X46_014514</name>
</gene>
<name>A0ABQ9M760_HEVBR</name>
<dbReference type="InterPro" id="IPR055126">
    <property type="entry name" value="EDR4-like_N"/>
</dbReference>
<dbReference type="PANTHER" id="PTHR31105:SF38">
    <property type="entry name" value="PROTEIN ENHANCED DISEASE RESISTANCE 4"/>
    <property type="match status" value="1"/>
</dbReference>